<dbReference type="AlphaFoldDB" id="A0A8S3RLY9"/>
<keyword evidence="1" id="KW-1133">Transmembrane helix</keyword>
<dbReference type="EMBL" id="CAJPWZ010001142">
    <property type="protein sequence ID" value="CAG2209231.1"/>
    <property type="molecule type" value="Genomic_DNA"/>
</dbReference>
<keyword evidence="1" id="KW-0812">Transmembrane</keyword>
<keyword evidence="1" id="KW-0472">Membrane</keyword>
<feature type="transmembrane region" description="Helical" evidence="1">
    <location>
        <begin position="70"/>
        <end position="91"/>
    </location>
</feature>
<proteinExistence type="predicted"/>
<sequence length="157" mass="18112">MMCALRYGSFKEATILSKISIVFRLTTECVVAIFSLLLQVGIFIFSWNVAKTDLVFQRKNRIWKRMILNFISLFFVTLLILFGAIFLELSFRLTFPVFRRVSVFVYIFGSPLINPLIALFGNPPLRRAFMKKKKKFVTDFCAKTDNAPQKPPLPSIS</sequence>
<feature type="transmembrane region" description="Helical" evidence="1">
    <location>
        <begin position="103"/>
        <end position="125"/>
    </location>
</feature>
<comment type="caution">
    <text evidence="2">The sequence shown here is derived from an EMBL/GenBank/DDBJ whole genome shotgun (WGS) entry which is preliminary data.</text>
</comment>
<name>A0A8S3RLY9_MYTED</name>
<protein>
    <submittedName>
        <fullName evidence="2">OLFR</fullName>
    </submittedName>
</protein>
<accession>A0A8S3RLY9</accession>
<gene>
    <name evidence="2" type="ORF">MEDL_23286</name>
</gene>
<dbReference type="Proteomes" id="UP000683360">
    <property type="component" value="Unassembled WGS sequence"/>
</dbReference>
<reference evidence="2" key="1">
    <citation type="submission" date="2021-03" db="EMBL/GenBank/DDBJ databases">
        <authorList>
            <person name="Bekaert M."/>
        </authorList>
    </citation>
    <scope>NUCLEOTIDE SEQUENCE</scope>
</reference>
<feature type="transmembrane region" description="Helical" evidence="1">
    <location>
        <begin position="30"/>
        <end position="50"/>
    </location>
</feature>
<evidence type="ECO:0000256" key="1">
    <source>
        <dbReference type="SAM" id="Phobius"/>
    </source>
</evidence>
<organism evidence="2 3">
    <name type="scientific">Mytilus edulis</name>
    <name type="common">Blue mussel</name>
    <dbReference type="NCBI Taxonomy" id="6550"/>
    <lineage>
        <taxon>Eukaryota</taxon>
        <taxon>Metazoa</taxon>
        <taxon>Spiralia</taxon>
        <taxon>Lophotrochozoa</taxon>
        <taxon>Mollusca</taxon>
        <taxon>Bivalvia</taxon>
        <taxon>Autobranchia</taxon>
        <taxon>Pteriomorphia</taxon>
        <taxon>Mytilida</taxon>
        <taxon>Mytiloidea</taxon>
        <taxon>Mytilidae</taxon>
        <taxon>Mytilinae</taxon>
        <taxon>Mytilus</taxon>
    </lineage>
</organism>
<evidence type="ECO:0000313" key="3">
    <source>
        <dbReference type="Proteomes" id="UP000683360"/>
    </source>
</evidence>
<evidence type="ECO:0000313" key="2">
    <source>
        <dbReference type="EMBL" id="CAG2209231.1"/>
    </source>
</evidence>
<keyword evidence="3" id="KW-1185">Reference proteome</keyword>